<dbReference type="Gene3D" id="3.40.50.2300">
    <property type="match status" value="1"/>
</dbReference>
<dbReference type="InterPro" id="IPR003594">
    <property type="entry name" value="HATPase_dom"/>
</dbReference>
<comment type="caution">
    <text evidence="2">The sequence shown here is derived from an EMBL/GenBank/DDBJ whole genome shotgun (WGS) entry which is preliminary data.</text>
</comment>
<evidence type="ECO:0000313" key="2">
    <source>
        <dbReference type="EMBL" id="CAB9514587.1"/>
    </source>
</evidence>
<dbReference type="Gene3D" id="3.30.565.10">
    <property type="entry name" value="Histidine kinase-like ATPase, C-terminal domain"/>
    <property type="match status" value="1"/>
</dbReference>
<keyword evidence="3" id="KW-1185">Reference proteome</keyword>
<dbReference type="Proteomes" id="UP001153069">
    <property type="component" value="Unassembled WGS sequence"/>
</dbReference>
<dbReference type="OrthoDB" id="53799at2759"/>
<evidence type="ECO:0000313" key="3">
    <source>
        <dbReference type="Proteomes" id="UP001153069"/>
    </source>
</evidence>
<gene>
    <name evidence="2" type="ORF">SEMRO_662_G183420.1</name>
</gene>
<dbReference type="EMBL" id="CAICTM010000661">
    <property type="protein sequence ID" value="CAB9514587.1"/>
    <property type="molecule type" value="Genomic_DNA"/>
</dbReference>
<sequence length="609" mass="67711">MTDSTTSTSNSSNNPQSLFKTVTQPQHSCLCDSKAAHFLRHEVKNGVLAAMGILESLLLEEQTDQQHHLTDLSNTLNALLSRTVDCAMTLEVVHGDYGPSFESVRLPHLLANSNDEQDTARFPVLTPTCTTTDDFPALMLDPTLLRTIHGNAVSNACKFGKPAGLVETRLSYDSKNQTLTMQVQNEPGPGHQELLKTMNTPQQQAKIFQEQAKLPCNNNTDNASEQVKQGEGNGAWILQSCARAMGGHASISFEPNRTLLTFECPALVAPSFKNYARQDSPSLAVPMDISLPVQQPQVMQAQQDEQNEDQEEEAFEIPENTWCIVVEDSAVQRKMLQRYLARAGVKPERCLLLGQTPDEIFDFIDRTTQLMREHKNDNFLIIMDENLDIVEGGTVSKTISGSCSVQKLRESLEPRDESRLLSLIRSANDSLHEQRLYQERAHGFISKGPIKQGNLLDVIKPWWKRRFAATTAKPAPAPAPAVTLPASEPPKKKYKLYASSSASSMTSLLSVLNSNSPLDRQVLRRSKTNTDASFCPYRYHSMGRANTKRRSDGLMRHSNSSPTIRTVPMGLVTVLQSEQQATNNRLCNYFFAKRGWNPTPSMGCMDSKC</sequence>
<dbReference type="Pfam" id="PF02518">
    <property type="entry name" value="HATPase_c"/>
    <property type="match status" value="1"/>
</dbReference>
<evidence type="ECO:0000259" key="1">
    <source>
        <dbReference type="Pfam" id="PF02518"/>
    </source>
</evidence>
<name>A0A9N8HJ20_9STRA</name>
<feature type="domain" description="Histidine kinase/HSP90-like ATPase" evidence="1">
    <location>
        <begin position="141"/>
        <end position="265"/>
    </location>
</feature>
<accession>A0A9N8HJ20</accession>
<dbReference type="InterPro" id="IPR036890">
    <property type="entry name" value="HATPase_C_sf"/>
</dbReference>
<dbReference type="AlphaFoldDB" id="A0A9N8HJ20"/>
<protein>
    <recommendedName>
        <fullName evidence="1">Histidine kinase/HSP90-like ATPase domain-containing protein</fullName>
    </recommendedName>
</protein>
<organism evidence="2 3">
    <name type="scientific">Seminavis robusta</name>
    <dbReference type="NCBI Taxonomy" id="568900"/>
    <lineage>
        <taxon>Eukaryota</taxon>
        <taxon>Sar</taxon>
        <taxon>Stramenopiles</taxon>
        <taxon>Ochrophyta</taxon>
        <taxon>Bacillariophyta</taxon>
        <taxon>Bacillariophyceae</taxon>
        <taxon>Bacillariophycidae</taxon>
        <taxon>Naviculales</taxon>
        <taxon>Naviculaceae</taxon>
        <taxon>Seminavis</taxon>
    </lineage>
</organism>
<proteinExistence type="predicted"/>
<dbReference type="SUPFAM" id="SSF55874">
    <property type="entry name" value="ATPase domain of HSP90 chaperone/DNA topoisomerase II/histidine kinase"/>
    <property type="match status" value="1"/>
</dbReference>
<reference evidence="2" key="1">
    <citation type="submission" date="2020-06" db="EMBL/GenBank/DDBJ databases">
        <authorList>
            <consortium name="Plant Systems Biology data submission"/>
        </authorList>
    </citation>
    <scope>NUCLEOTIDE SEQUENCE</scope>
    <source>
        <strain evidence="2">D6</strain>
    </source>
</reference>